<accession>A0A1B7KVF1</accession>
<evidence type="ECO:0000313" key="2">
    <source>
        <dbReference type="EMBL" id="OAT73996.1"/>
    </source>
</evidence>
<comment type="caution">
    <text evidence="2">The sequence shown here is derived from an EMBL/GenBank/DDBJ whole genome shotgun (WGS) entry which is preliminary data.</text>
</comment>
<protein>
    <submittedName>
        <fullName evidence="2">Uncharacterized protein</fullName>
    </submittedName>
</protein>
<evidence type="ECO:0000256" key="1">
    <source>
        <dbReference type="SAM" id="SignalP"/>
    </source>
</evidence>
<dbReference type="EMBL" id="LXMA01000004">
    <property type="protein sequence ID" value="OAT73996.1"/>
    <property type="molecule type" value="Genomic_DNA"/>
</dbReference>
<evidence type="ECO:0000313" key="3">
    <source>
        <dbReference type="Proteomes" id="UP000078290"/>
    </source>
</evidence>
<proteinExistence type="predicted"/>
<name>A0A1B7KVF1_PARTM</name>
<organism evidence="2 3">
    <name type="scientific">Parageobacillus thermoglucosidasius</name>
    <name type="common">Geobacillus thermoglucosidasius</name>
    <dbReference type="NCBI Taxonomy" id="1426"/>
    <lineage>
        <taxon>Bacteria</taxon>
        <taxon>Bacillati</taxon>
        <taxon>Bacillota</taxon>
        <taxon>Bacilli</taxon>
        <taxon>Bacillales</taxon>
        <taxon>Anoxybacillaceae</taxon>
        <taxon>Parageobacillus</taxon>
    </lineage>
</organism>
<feature type="signal peptide" evidence="1">
    <location>
        <begin position="1"/>
        <end position="31"/>
    </location>
</feature>
<dbReference type="Proteomes" id="UP000078290">
    <property type="component" value="Unassembled WGS sequence"/>
</dbReference>
<dbReference type="RefSeq" id="WP_064550513.1">
    <property type="nucleotide sequence ID" value="NZ_LXMA01000004.1"/>
</dbReference>
<dbReference type="AlphaFoldDB" id="A0A1B7KVF1"/>
<keyword evidence="1" id="KW-0732">Signal</keyword>
<reference evidence="3" key="1">
    <citation type="submission" date="2016-05" db="EMBL/GenBank/DDBJ databases">
        <authorList>
            <person name="Wang W."/>
            <person name="Zhu L."/>
        </authorList>
    </citation>
    <scope>NUCLEOTIDE SEQUENCE [LARGE SCALE GENOMIC DNA]</scope>
    <source>
        <strain evidence="3">W-2</strain>
    </source>
</reference>
<feature type="chain" id="PRO_5008596467" evidence="1">
    <location>
        <begin position="32"/>
        <end position="126"/>
    </location>
</feature>
<gene>
    <name evidence="2" type="ORF">A7K69_16955</name>
</gene>
<sequence>MSLATSKSNIKAIFLIISMLFMAILATTAQAATSTAILSYESSKSGPNIPVHDGGVSFSSFNESRSVDRLEASIRKSLAVLPDPYAYFRIDPPGTGVSTWVSLEPSSYYAYAYSPSKIYARVSISN</sequence>